<organism evidence="1">
    <name type="scientific">Siphoviridae sp. ctOSJ35</name>
    <dbReference type="NCBI Taxonomy" id="2825479"/>
    <lineage>
        <taxon>Viruses</taxon>
        <taxon>Duplodnaviria</taxon>
        <taxon>Heunggongvirae</taxon>
        <taxon>Uroviricota</taxon>
        <taxon>Caudoviricetes</taxon>
    </lineage>
</organism>
<protein>
    <submittedName>
        <fullName evidence="1">Uncharacterized protein</fullName>
    </submittedName>
</protein>
<name>A0A8S5PLE3_9CAUD</name>
<sequence length="88" mass="9752">MIINDLATIANSDLISGAANISQFINVYQATKGATSSQLNTELIKQNQHIENKLDEQTNMLLEKLLSELKIIEEQNIEIIKLLDGGVK</sequence>
<proteinExistence type="predicted"/>
<accession>A0A8S5PLE3</accession>
<reference evidence="1" key="1">
    <citation type="journal article" date="2021" name="Proc. Natl. Acad. Sci. U.S.A.">
        <title>A Catalog of Tens of Thousands of Viruses from Human Metagenomes Reveals Hidden Associations with Chronic Diseases.</title>
        <authorList>
            <person name="Tisza M.J."/>
            <person name="Buck C.B."/>
        </authorList>
    </citation>
    <scope>NUCLEOTIDE SEQUENCE</scope>
    <source>
        <strain evidence="1">CtOSJ35</strain>
    </source>
</reference>
<evidence type="ECO:0000313" key="1">
    <source>
        <dbReference type="EMBL" id="DAE07241.1"/>
    </source>
</evidence>
<dbReference type="EMBL" id="BK015447">
    <property type="protein sequence ID" value="DAE07241.1"/>
    <property type="molecule type" value="Genomic_DNA"/>
</dbReference>